<reference evidence="2" key="2">
    <citation type="journal article" date="2023" name="IMA Fungus">
        <title>Comparative genomic study of the Penicillium genus elucidates a diverse pangenome and 15 lateral gene transfer events.</title>
        <authorList>
            <person name="Petersen C."/>
            <person name="Sorensen T."/>
            <person name="Nielsen M.R."/>
            <person name="Sondergaard T.E."/>
            <person name="Sorensen J.L."/>
            <person name="Fitzpatrick D.A."/>
            <person name="Frisvad J.C."/>
            <person name="Nielsen K.L."/>
        </authorList>
    </citation>
    <scope>NUCLEOTIDE SEQUENCE</scope>
    <source>
        <strain evidence="2">IBT 29677</strain>
    </source>
</reference>
<dbReference type="AlphaFoldDB" id="A0A9X0B2F0"/>
<accession>A0A9X0B2F0</accession>
<keyword evidence="3" id="KW-1185">Reference proteome</keyword>
<dbReference type="EMBL" id="JAPZBU010000009">
    <property type="protein sequence ID" value="KAJ5385685.1"/>
    <property type="molecule type" value="Genomic_DNA"/>
</dbReference>
<evidence type="ECO:0000256" key="1">
    <source>
        <dbReference type="SAM" id="MobiDB-lite"/>
    </source>
</evidence>
<feature type="compositionally biased region" description="Basic and acidic residues" evidence="1">
    <location>
        <begin position="1"/>
        <end position="21"/>
    </location>
</feature>
<comment type="caution">
    <text evidence="2">The sequence shown here is derived from an EMBL/GenBank/DDBJ whole genome shotgun (WGS) entry which is preliminary data.</text>
</comment>
<name>A0A9X0B2F0_9EURO</name>
<feature type="compositionally biased region" description="Basic and acidic residues" evidence="1">
    <location>
        <begin position="40"/>
        <end position="50"/>
    </location>
</feature>
<protein>
    <submittedName>
        <fullName evidence="2">Uncharacterized protein</fullName>
    </submittedName>
</protein>
<dbReference type="OrthoDB" id="3261222at2759"/>
<dbReference type="Proteomes" id="UP001147747">
    <property type="component" value="Unassembled WGS sequence"/>
</dbReference>
<dbReference type="GeneID" id="81371843"/>
<organism evidence="2 3">
    <name type="scientific">Penicillium cosmopolitanum</name>
    <dbReference type="NCBI Taxonomy" id="1131564"/>
    <lineage>
        <taxon>Eukaryota</taxon>
        <taxon>Fungi</taxon>
        <taxon>Dikarya</taxon>
        <taxon>Ascomycota</taxon>
        <taxon>Pezizomycotina</taxon>
        <taxon>Eurotiomycetes</taxon>
        <taxon>Eurotiomycetidae</taxon>
        <taxon>Eurotiales</taxon>
        <taxon>Aspergillaceae</taxon>
        <taxon>Penicillium</taxon>
    </lineage>
</organism>
<feature type="region of interest" description="Disordered" evidence="1">
    <location>
        <begin position="1"/>
        <end position="104"/>
    </location>
</feature>
<feature type="compositionally biased region" description="Basic and acidic residues" evidence="1">
    <location>
        <begin position="88"/>
        <end position="104"/>
    </location>
</feature>
<sequence length="139" mass="16239">MDRDANPEPPDRDEHDEREDSPPQLSRPRRTTRPPNNYAREQEIDNEQTKARSQQRQRIQNKPGTQCDAAISDESATESDDPSAAKKLRQEIRRPDDLVTKKRAPEYLKRIPESQGRIWCHPRRIRHELQTLTHGIESA</sequence>
<dbReference type="RefSeq" id="XP_056483483.1">
    <property type="nucleotide sequence ID" value="XM_056632863.1"/>
</dbReference>
<gene>
    <name evidence="2" type="ORF">N7509_008226</name>
</gene>
<evidence type="ECO:0000313" key="2">
    <source>
        <dbReference type="EMBL" id="KAJ5385685.1"/>
    </source>
</evidence>
<evidence type="ECO:0000313" key="3">
    <source>
        <dbReference type="Proteomes" id="UP001147747"/>
    </source>
</evidence>
<proteinExistence type="predicted"/>
<reference evidence="2" key="1">
    <citation type="submission" date="2022-12" db="EMBL/GenBank/DDBJ databases">
        <authorList>
            <person name="Petersen C."/>
        </authorList>
    </citation>
    <scope>NUCLEOTIDE SEQUENCE</scope>
    <source>
        <strain evidence="2">IBT 29677</strain>
    </source>
</reference>
<feature type="compositionally biased region" description="Polar residues" evidence="1">
    <location>
        <begin position="51"/>
        <end position="64"/>
    </location>
</feature>